<evidence type="ECO:0000256" key="7">
    <source>
        <dbReference type="ARBA" id="ARBA00022511"/>
    </source>
</evidence>
<keyword evidence="12" id="KW-0238">DNA-binding</keyword>
<dbReference type="EMBL" id="AJ314738">
    <property type="protein sequence ID" value="CAC85469.1"/>
    <property type="molecule type" value="Genomic_DNA"/>
</dbReference>
<evidence type="ECO:0000313" key="20">
    <source>
        <dbReference type="Proteomes" id="UP000202222"/>
    </source>
</evidence>
<keyword evidence="8" id="KW-1048">Host nucleus</keyword>
<protein>
    <recommendedName>
        <fullName evidence="5">Nuclear shuttle protein</fullName>
    </recommendedName>
    <alternativeName>
        <fullName evidence="17">Protein BR1</fullName>
    </alternativeName>
    <alternativeName>
        <fullName evidence="18">Protein BV1</fullName>
    </alternativeName>
</protein>
<dbReference type="GO" id="GO:0042025">
    <property type="term" value="C:host cell nucleus"/>
    <property type="evidence" value="ECO:0007669"/>
    <property type="project" value="UniProtKB-SubCell"/>
</dbReference>
<comment type="subcellular location">
    <subcellularLocation>
        <location evidence="3">Host cell membrane</location>
        <topology evidence="3">Peripheral membrane protein</topology>
        <orientation evidence="3">Cytoplasmic side</orientation>
    </subcellularLocation>
    <subcellularLocation>
        <location evidence="2">Host cytoplasm</location>
    </subcellularLocation>
    <subcellularLocation>
        <location evidence="1">Host nucleus</location>
    </subcellularLocation>
</comment>
<evidence type="ECO:0000256" key="16">
    <source>
        <dbReference type="ARBA" id="ARBA00026026"/>
    </source>
</evidence>
<keyword evidence="9" id="KW-0945">Host-virus interaction</keyword>
<evidence type="ECO:0000256" key="4">
    <source>
        <dbReference type="ARBA" id="ARBA00005789"/>
    </source>
</evidence>
<keyword evidence="14" id="KW-1035">Host cytoplasm</keyword>
<dbReference type="GO" id="GO:0030430">
    <property type="term" value="C:host cell cytoplasm"/>
    <property type="evidence" value="ECO:0007669"/>
    <property type="project" value="UniProtKB-SubCell"/>
</dbReference>
<evidence type="ECO:0000256" key="9">
    <source>
        <dbReference type="ARBA" id="ARBA00022581"/>
    </source>
</evidence>
<evidence type="ECO:0000256" key="14">
    <source>
        <dbReference type="ARBA" id="ARBA00023200"/>
    </source>
</evidence>
<dbReference type="RefSeq" id="NP_620869.1">
    <property type="nucleotide sequence ID" value="NC_003862.1"/>
</dbReference>
<evidence type="ECO:0000256" key="2">
    <source>
        <dbReference type="ARBA" id="ARBA00004192"/>
    </source>
</evidence>
<evidence type="ECO:0000256" key="10">
    <source>
        <dbReference type="ARBA" id="ARBA00022870"/>
    </source>
</evidence>
<evidence type="ECO:0000256" key="13">
    <source>
        <dbReference type="ARBA" id="ARBA00023136"/>
    </source>
</evidence>
<dbReference type="InterPro" id="IPR000263">
    <property type="entry name" value="GV_A/BR1_coat"/>
</dbReference>
<keyword evidence="6" id="KW-0813">Transport</keyword>
<dbReference type="Gene3D" id="2.60.120.20">
    <property type="match status" value="1"/>
</dbReference>
<evidence type="ECO:0000256" key="15">
    <source>
        <dbReference type="ARBA" id="ARBA00025176"/>
    </source>
</evidence>
<evidence type="ECO:0000256" key="8">
    <source>
        <dbReference type="ARBA" id="ARBA00022562"/>
    </source>
</evidence>
<dbReference type="GeneID" id="984322"/>
<keyword evidence="11" id="KW-0916">Viral movement protein</keyword>
<accession>Q8UYW7</accession>
<evidence type="ECO:0000256" key="1">
    <source>
        <dbReference type="ARBA" id="ARBA00004147"/>
    </source>
</evidence>
<dbReference type="GO" id="GO:0003697">
    <property type="term" value="F:single-stranded DNA binding"/>
    <property type="evidence" value="ECO:0007669"/>
    <property type="project" value="InterPro"/>
</dbReference>
<dbReference type="PRINTS" id="PR00225">
    <property type="entry name" value="GEMCOATBR1"/>
</dbReference>
<evidence type="ECO:0000256" key="17">
    <source>
        <dbReference type="ARBA" id="ARBA00029578"/>
    </source>
</evidence>
<proteinExistence type="inferred from homology"/>
<evidence type="ECO:0000256" key="11">
    <source>
        <dbReference type="ARBA" id="ARBA00023031"/>
    </source>
</evidence>
<reference evidence="19 20" key="1">
    <citation type="journal article" date="2002" name="Virology">
        <title>Characterisation of Sri Lankan cassava mosaic virus and Indian cassava mosaic virus: evidence for acquisition of a DNA B component by a monopartite begomovirus.</title>
        <authorList>
            <person name="Saunders K."/>
            <person name="Salim N."/>
            <person name="Mali V.R."/>
            <person name="Malathi V.G."/>
            <person name="Markham P.G."/>
            <person name="Stanley J."/>
        </authorList>
    </citation>
    <scope>NUCLEOTIDE SEQUENCE [LARGE SCALE GENOMIC DNA]</scope>
    <source>
        <strain evidence="19">SLCMV-Col</strain>
    </source>
</reference>
<dbReference type="GO" id="GO:0005198">
    <property type="term" value="F:structural molecule activity"/>
    <property type="evidence" value="ECO:0007669"/>
    <property type="project" value="InterPro"/>
</dbReference>
<dbReference type="Proteomes" id="UP000202222">
    <property type="component" value="Genome"/>
</dbReference>
<comment type="subunit">
    <text evidence="16">Binds to single-stranded and double-stranded viral DNA. Interacts with the host nuclear shuttle interacting (NSI) protein. This interaction may allow NSP to recruit NSI monomers to the viral genome and thus regulate nuclear export of viral genome by NSP.</text>
</comment>
<dbReference type="GO" id="GO:0043657">
    <property type="term" value="C:host cell"/>
    <property type="evidence" value="ECO:0007669"/>
    <property type="project" value="InterPro"/>
</dbReference>
<evidence type="ECO:0000256" key="12">
    <source>
        <dbReference type="ARBA" id="ARBA00023125"/>
    </source>
</evidence>
<dbReference type="GO" id="GO:0051027">
    <property type="term" value="P:DNA transport"/>
    <property type="evidence" value="ECO:0007669"/>
    <property type="project" value="InterPro"/>
</dbReference>
<keyword evidence="13" id="KW-0472">Membrane</keyword>
<evidence type="ECO:0000256" key="18">
    <source>
        <dbReference type="ARBA" id="ARBA00029763"/>
    </source>
</evidence>
<comment type="similarity">
    <text evidence="4">Belongs to the begomovirus nuclear shuttle protein family.</text>
</comment>
<comment type="function">
    <text evidence="15">Binds to the genomic viral ssDNA, shuttles it into and out of the cell nucleus. Begomoviruses use 2 proteins to transport their DNA from cell to cell. The nuclear shuttle protein (NSP) shuttles it between nucleus and cytoplasm and the movement protein (MP) probably transports the DNA-NSP complex to the cell periphery and facilitates movement across the cell wall.</text>
</comment>
<dbReference type="InterPro" id="IPR001530">
    <property type="entry name" value="Gemini_BR1"/>
</dbReference>
<dbReference type="Pfam" id="PF00844">
    <property type="entry name" value="Gemini_coat"/>
    <property type="match status" value="1"/>
</dbReference>
<dbReference type="InterPro" id="IPR029053">
    <property type="entry name" value="Viral_coat"/>
</dbReference>
<sequence>MSEGPMCGYLTAYCANGLNVARSCRLLGTILLCCGLYIWVCRVLRSAHGCFRMRRGAYTPRSTPFPRDRRSYNAGKGRSFRSYRRRGPVRPLARRNLFGDDHARAFTYKTLSEDQFGPDFTIHNNNYKSSYISMPAKTRALSDNRVGDYIKLVNISFTGTVCIKNSQMESDGSPMLGLHGLFTCVLVRDKTPRIYSATEPLIPFPQLFGSINASYADLSIQDPYKDRFTVIRQVSYPVNTEKGDHMCRFKGTRRFVGRYPIWTSFKDDGGSGDSSGLYSNTYKNAILVYYVWLSDVSSQLEMYCKYVTRYIG</sequence>
<name>Q8UYW7_9GEMI</name>
<evidence type="ECO:0000256" key="5">
    <source>
        <dbReference type="ARBA" id="ARBA00014908"/>
    </source>
</evidence>
<keyword evidence="10" id="KW-1043">Host membrane</keyword>
<keyword evidence="7" id="KW-1032">Host cell membrane</keyword>
<dbReference type="KEGG" id="vg:984322"/>
<gene>
    <name evidence="19" type="primary">BV1</name>
</gene>
<keyword evidence="20" id="KW-1185">Reference proteome</keyword>
<dbReference type="GO" id="GO:0046740">
    <property type="term" value="P:transport of virus in host, cell to cell"/>
    <property type="evidence" value="ECO:0007669"/>
    <property type="project" value="UniProtKB-KW"/>
</dbReference>
<dbReference type="GO" id="GO:0020002">
    <property type="term" value="C:host cell plasma membrane"/>
    <property type="evidence" value="ECO:0007669"/>
    <property type="project" value="UniProtKB-SubCell"/>
</dbReference>
<dbReference type="OrthoDB" id="8326at10239"/>
<evidence type="ECO:0000256" key="6">
    <source>
        <dbReference type="ARBA" id="ARBA00022448"/>
    </source>
</evidence>
<organism evidence="19 20">
    <name type="scientific">Sri Lankan cassava mosaic virus-[Colombo]</name>
    <dbReference type="NCBI Taxonomy" id="223328"/>
    <lineage>
        <taxon>Viruses</taxon>
        <taxon>Monodnaviria</taxon>
        <taxon>Shotokuvirae</taxon>
        <taxon>Cressdnaviricota</taxon>
        <taxon>Repensiviricetes</taxon>
        <taxon>Geplafuvirales</taxon>
        <taxon>Geminiviridae</taxon>
        <taxon>Begomovirus</taxon>
        <taxon>Begomovirus stanleyi</taxon>
        <taxon>Sri Lankan cassava mosaic virus</taxon>
    </lineage>
</organism>
<evidence type="ECO:0000256" key="3">
    <source>
        <dbReference type="ARBA" id="ARBA00004501"/>
    </source>
</evidence>
<dbReference type="GO" id="GO:0019028">
    <property type="term" value="C:viral capsid"/>
    <property type="evidence" value="ECO:0007669"/>
    <property type="project" value="InterPro"/>
</dbReference>
<evidence type="ECO:0000313" key="19">
    <source>
        <dbReference type="EMBL" id="CAC85469.1"/>
    </source>
</evidence>